<accession>A0A1I8PYG1</accession>
<protein>
    <submittedName>
        <fullName evidence="3">Uncharacterized protein</fullName>
    </submittedName>
</protein>
<dbReference type="AlphaFoldDB" id="A0A1I8PYG1"/>
<feature type="chain" id="PRO_5009327524" evidence="2">
    <location>
        <begin position="19"/>
        <end position="809"/>
    </location>
</feature>
<keyword evidence="2" id="KW-0732">Signal</keyword>
<dbReference type="PANTHER" id="PTHR15363:SF3">
    <property type="entry name" value="POU DOMAIN CLASS 2-ASSOCIATING FACTOR 1"/>
    <property type="match status" value="1"/>
</dbReference>
<evidence type="ECO:0000256" key="2">
    <source>
        <dbReference type="SAM" id="SignalP"/>
    </source>
</evidence>
<keyword evidence="4" id="KW-1185">Reference proteome</keyword>
<dbReference type="PANTHER" id="PTHR15363">
    <property type="entry name" value="POU DOMAIN CLASS 2-ASSOCIATING FACTOR 1"/>
    <property type="match status" value="1"/>
</dbReference>
<dbReference type="STRING" id="35570.A0A1I8PYG1"/>
<name>A0A1I8PYG1_STOCA</name>
<dbReference type="Pfam" id="PF02756">
    <property type="entry name" value="GYR"/>
    <property type="match status" value="2"/>
</dbReference>
<dbReference type="OrthoDB" id="8065809at2759"/>
<dbReference type="InterPro" id="IPR004011">
    <property type="entry name" value="Gyr_motif"/>
</dbReference>
<dbReference type="VEuPathDB" id="VectorBase:SCAU012229"/>
<evidence type="ECO:0000256" key="1">
    <source>
        <dbReference type="SAM" id="MobiDB-lite"/>
    </source>
</evidence>
<dbReference type="EnsemblMetazoa" id="SCAU012229-RA">
    <property type="protein sequence ID" value="SCAU012229-PA"/>
    <property type="gene ID" value="SCAU012229"/>
</dbReference>
<dbReference type="InterPro" id="IPR004019">
    <property type="entry name" value="YLP_motif"/>
</dbReference>
<dbReference type="Pfam" id="PF02757">
    <property type="entry name" value="YLP"/>
    <property type="match status" value="2"/>
</dbReference>
<gene>
    <name evidence="3" type="primary">106093918</name>
</gene>
<dbReference type="SMART" id="SM00713">
    <property type="entry name" value="GYR"/>
    <property type="match status" value="9"/>
</dbReference>
<dbReference type="GO" id="GO:0090575">
    <property type="term" value="C:RNA polymerase II transcription regulator complex"/>
    <property type="evidence" value="ECO:0007669"/>
    <property type="project" value="TreeGrafter"/>
</dbReference>
<feature type="signal peptide" evidence="2">
    <location>
        <begin position="1"/>
        <end position="18"/>
    </location>
</feature>
<dbReference type="Proteomes" id="UP000095300">
    <property type="component" value="Unassembled WGS sequence"/>
</dbReference>
<dbReference type="GO" id="GO:0003713">
    <property type="term" value="F:transcription coactivator activity"/>
    <property type="evidence" value="ECO:0007669"/>
    <property type="project" value="TreeGrafter"/>
</dbReference>
<proteinExistence type="predicted"/>
<reference evidence="3" key="1">
    <citation type="submission" date="2020-05" db="UniProtKB">
        <authorList>
            <consortium name="EnsemblMetazoa"/>
        </authorList>
    </citation>
    <scope>IDENTIFICATION</scope>
    <source>
        <strain evidence="3">USDA</strain>
    </source>
</reference>
<feature type="region of interest" description="Disordered" evidence="1">
    <location>
        <begin position="339"/>
        <end position="360"/>
    </location>
</feature>
<sequence length="809" mass="86604">MVSLKFLIAFAFVAVAAAQVSNEYLPPHAGNDLGGGSYAFESHHVEAAPSHSAPVESYEVEAAPAHSFSDADGYRYKTQRRRVYKTVRRSRRGLSNEYLPPIDVSESVPEVVHTTPTETYETVEAAPAHTFSDADGYRYKTLRRRVYRRQRRDVSLEYLPPVASQTASASAPQYSAPAPQYSAPAPQYSAPAAVESYEVEAAPAHSFSDSEGYRYKTQRRRVYPAEANGIASLTLEFFKLKHINTNLKMKLSIAFALFATAAAQLSNEYLPPHAGNAVGGAVGGGASYSVSASAPAPEVAYAAPAAAYENYEVEEAAPAHSFSQDDGYRYKTHRRRVVRRQRRDVGTEYLPPVADHSEPAASYSAPAASASYSAPAASYSESYDAADSAPAHSFSQDDGYRYKTQRRRVKIPITFALVAAAAAQLNNEYLPPNAGGGGAPEVSYAAPAAAPAADLAYSAPAASYEASYESEAAEPAHSFSQDDGYRYKTHRRRVIRRQRRDVGAEYLPPVAESSSAAQSYSAPAPAAQSYSAPAPAAQSYSAPAPAAQSYSAPAPAAQSYSAPAAQSYSAPAPAAQSYSAPAAQSYSAPAPAAQSYSARAQAAADSGASASFSDADGYRYKTQRRVVYRRNQWLLLLYLWKISIALALFATAAAQLSNEYLPPNAGNAIGDAAGFSVAASAPAPEAVYSAPAAAASESYDVEASAPAHSFSQDDGYRYKTHRRRVIRRQRREVANEYLPPTASAPSAVYDAPEASYSAPAETYLAPEQAPSAAVETYDTEASAPGHSFSDADGYRYKTQRRVVVRRNRF</sequence>
<organism evidence="3 4">
    <name type="scientific">Stomoxys calcitrans</name>
    <name type="common">Stable fly</name>
    <name type="synonym">Conops calcitrans</name>
    <dbReference type="NCBI Taxonomy" id="35570"/>
    <lineage>
        <taxon>Eukaryota</taxon>
        <taxon>Metazoa</taxon>
        <taxon>Ecdysozoa</taxon>
        <taxon>Arthropoda</taxon>
        <taxon>Hexapoda</taxon>
        <taxon>Insecta</taxon>
        <taxon>Pterygota</taxon>
        <taxon>Neoptera</taxon>
        <taxon>Endopterygota</taxon>
        <taxon>Diptera</taxon>
        <taxon>Brachycera</taxon>
        <taxon>Muscomorpha</taxon>
        <taxon>Muscoidea</taxon>
        <taxon>Muscidae</taxon>
        <taxon>Stomoxys</taxon>
    </lineage>
</organism>
<evidence type="ECO:0000313" key="3">
    <source>
        <dbReference type="EnsemblMetazoa" id="SCAU012229-PA"/>
    </source>
</evidence>
<evidence type="ECO:0000313" key="4">
    <source>
        <dbReference type="Proteomes" id="UP000095300"/>
    </source>
</evidence>
<dbReference type="GO" id="GO:0045944">
    <property type="term" value="P:positive regulation of transcription by RNA polymerase II"/>
    <property type="evidence" value="ECO:0007669"/>
    <property type="project" value="TreeGrafter"/>
</dbReference>